<keyword evidence="4" id="KW-0813">Transport</keyword>
<evidence type="ECO:0000256" key="3">
    <source>
        <dbReference type="ARBA" id="ARBA00009466"/>
    </source>
</evidence>
<dbReference type="SUPFAM" id="SSF48371">
    <property type="entry name" value="ARM repeat"/>
    <property type="match status" value="1"/>
</dbReference>
<evidence type="ECO:0000256" key="8">
    <source>
        <dbReference type="ARBA" id="ARBA00040444"/>
    </source>
</evidence>
<dbReference type="Gene3D" id="1.25.10.10">
    <property type="entry name" value="Leucine-rich Repeat Variant"/>
    <property type="match status" value="1"/>
</dbReference>
<evidence type="ECO:0000256" key="4">
    <source>
        <dbReference type="ARBA" id="ARBA00022448"/>
    </source>
</evidence>
<dbReference type="InterPro" id="IPR014877">
    <property type="entry name" value="XPO1_C_dom"/>
</dbReference>
<accession>A0AA38Z5K3</accession>
<comment type="caution">
    <text evidence="10">The sequence shown here is derived from an EMBL/GenBank/DDBJ whole genome shotgun (WGS) entry which is preliminary data.</text>
</comment>
<dbReference type="FunFam" id="1.25.10.10:FF:000287">
    <property type="entry name" value="Exportin-4 protein"/>
    <property type="match status" value="1"/>
</dbReference>
<evidence type="ECO:0000256" key="6">
    <source>
        <dbReference type="ARBA" id="ARBA00022927"/>
    </source>
</evidence>
<protein>
    <recommendedName>
        <fullName evidence="8">Exportin-4</fullName>
    </recommendedName>
</protein>
<keyword evidence="6" id="KW-0653">Protein transport</keyword>
<comment type="similarity">
    <text evidence="3">Belongs to the exportin family.</text>
</comment>
<evidence type="ECO:0000256" key="7">
    <source>
        <dbReference type="ARBA" id="ARBA00023242"/>
    </source>
</evidence>
<proteinExistence type="inferred from homology"/>
<comment type="subcellular location">
    <subcellularLocation>
        <location evidence="2">Cytoplasm</location>
    </subcellularLocation>
    <subcellularLocation>
        <location evidence="1">Nucleus</location>
    </subcellularLocation>
</comment>
<dbReference type="PANTHER" id="PTHR12596">
    <property type="entry name" value="EXPORTIN 4,7-RELATED"/>
    <property type="match status" value="1"/>
</dbReference>
<keyword evidence="5" id="KW-0963">Cytoplasm</keyword>
<organism evidence="10 11">
    <name type="scientific">Vitis rotundifolia</name>
    <name type="common">Muscadine grape</name>
    <dbReference type="NCBI Taxonomy" id="103349"/>
    <lineage>
        <taxon>Eukaryota</taxon>
        <taxon>Viridiplantae</taxon>
        <taxon>Streptophyta</taxon>
        <taxon>Embryophyta</taxon>
        <taxon>Tracheophyta</taxon>
        <taxon>Spermatophyta</taxon>
        <taxon>Magnoliopsida</taxon>
        <taxon>eudicotyledons</taxon>
        <taxon>Gunneridae</taxon>
        <taxon>Pentapetalae</taxon>
        <taxon>rosids</taxon>
        <taxon>Vitales</taxon>
        <taxon>Vitaceae</taxon>
        <taxon>Viteae</taxon>
        <taxon>Vitis</taxon>
    </lineage>
</organism>
<name>A0AA38Z5K3_VITRO</name>
<reference evidence="10 11" key="1">
    <citation type="journal article" date="2023" name="BMC Biotechnol.">
        <title>Vitis rotundifolia cv Carlos genome sequencing.</title>
        <authorList>
            <person name="Huff M."/>
            <person name="Hulse-Kemp A."/>
            <person name="Scheffler B."/>
            <person name="Youngblood R."/>
            <person name="Simpson S."/>
            <person name="Babiker E."/>
            <person name="Staton M."/>
        </authorList>
    </citation>
    <scope>NUCLEOTIDE SEQUENCE [LARGE SCALE GENOMIC DNA]</scope>
    <source>
        <tissue evidence="10">Leaf</tissue>
    </source>
</reference>
<dbReference type="Proteomes" id="UP001168098">
    <property type="component" value="Unassembled WGS sequence"/>
</dbReference>
<dbReference type="PANTHER" id="PTHR12596:SF1">
    <property type="entry name" value="EXPORTIN-4"/>
    <property type="match status" value="1"/>
</dbReference>
<dbReference type="InterPro" id="IPR044189">
    <property type="entry name" value="XPO4/7-like"/>
</dbReference>
<evidence type="ECO:0000256" key="1">
    <source>
        <dbReference type="ARBA" id="ARBA00004123"/>
    </source>
</evidence>
<dbReference type="GO" id="GO:0006611">
    <property type="term" value="P:protein export from nucleus"/>
    <property type="evidence" value="ECO:0007669"/>
    <property type="project" value="TreeGrafter"/>
</dbReference>
<dbReference type="EMBL" id="JARBHA010000014">
    <property type="protein sequence ID" value="KAJ9682483.1"/>
    <property type="molecule type" value="Genomic_DNA"/>
</dbReference>
<evidence type="ECO:0000259" key="9">
    <source>
        <dbReference type="Pfam" id="PF08767"/>
    </source>
</evidence>
<keyword evidence="7" id="KW-0539">Nucleus</keyword>
<dbReference type="GO" id="GO:0005643">
    <property type="term" value="C:nuclear pore"/>
    <property type="evidence" value="ECO:0007669"/>
    <property type="project" value="TreeGrafter"/>
</dbReference>
<dbReference type="GO" id="GO:0005049">
    <property type="term" value="F:nuclear export signal receptor activity"/>
    <property type="evidence" value="ECO:0007669"/>
    <property type="project" value="InterPro"/>
</dbReference>
<dbReference type="AlphaFoldDB" id="A0AA38Z5K3"/>
<dbReference type="InterPro" id="IPR011989">
    <property type="entry name" value="ARM-like"/>
</dbReference>
<evidence type="ECO:0000313" key="10">
    <source>
        <dbReference type="EMBL" id="KAJ9682483.1"/>
    </source>
</evidence>
<dbReference type="Pfam" id="PF08767">
    <property type="entry name" value="CRM1_C"/>
    <property type="match status" value="1"/>
</dbReference>
<evidence type="ECO:0000256" key="5">
    <source>
        <dbReference type="ARBA" id="ARBA00022490"/>
    </source>
</evidence>
<evidence type="ECO:0000313" key="11">
    <source>
        <dbReference type="Proteomes" id="UP001168098"/>
    </source>
</evidence>
<dbReference type="InterPro" id="IPR016024">
    <property type="entry name" value="ARM-type_fold"/>
</dbReference>
<dbReference type="GO" id="GO:0005737">
    <property type="term" value="C:cytoplasm"/>
    <property type="evidence" value="ECO:0007669"/>
    <property type="project" value="UniProtKB-SubCell"/>
</dbReference>
<keyword evidence="11" id="KW-1185">Reference proteome</keyword>
<gene>
    <name evidence="10" type="ORF">PVL29_018409</name>
</gene>
<feature type="domain" description="Exportin-1 C-terminal" evidence="9">
    <location>
        <begin position="883"/>
        <end position="952"/>
    </location>
</feature>
<evidence type="ECO:0000256" key="2">
    <source>
        <dbReference type="ARBA" id="ARBA00004496"/>
    </source>
</evidence>
<sequence>MQGSSDRGPADLTQLQATMQAIEIACSSIQNSQVANARFQAAAAIRDAAIREWGLLTSDDKKSLIRLDFAAAEKEAFMYEVKQAVLGVHGVDVQFTGINFLESLVSEFSPSTSTAMGLPREFHEQCLKSLELEYLKTFYCWAQDAAVSVTSRIIESHSAVPEVKVCTAALRLMLQILNWDFRYNTNMAKGAKPSMDVFNDGVRHDIASPKRSECILVQPGPSWRDVLISSGHIGWLLGLYGALRQKFSCEGYWLDCPVAVSARKLIVQFCSLTGTIFPSGKNLTSLSLPLIISSEMLDGCRALLSMATVTTPTVFDQLLKSVSPFGTLTLLSTLMCEVIKVLMTKNTEEETWSWMARDILLDTWTTLLIPMHSIGENARFPSEGINAAANLFALIVEAELRAASASAFNDDEDSQYLQASISAMDERLSSYALIARAAIDVAIPLLTRLFTERFARLHQGKGITDPTETLEELYSLLLITGHVLADEGEGETPSVPMAIQTHFVDIVETHKHPVVVLSSTIIRFAEQSLDQEMRMSVFSPRLMEAVIWFLARWSSTYLMVPEECREDNCNSGYDHESWLRSQHSRKALLSFFGQHNQGKPVLDVIVRISMMTLISYPGEKDLQALTCYQLLHSLVRRKNVCTHLVAFDSWRELANTFANGRTLFSLHSTHQRSLAQTLVLSASGMRNSEASNQYVRDLTSHMTAYLVEMSNKNDLKNFSQQPDIILSVSCLLERLRGAARALEPRTQKAIYEMGFSVMNSVLVLLEVYKHEFAVVYLLLKFVVDWVDGEIIYLEAQETAIVVDFCMRLLQLYSSHNIGKISVSLSSSLLSEAKTEMYKDLRALLQLIANLCSKDMVDFSSDSIETQGTSISQVVYFGLHIVTPLISLDLLKYPKLCHDYFSLLSHMLEVYPEMVAQLNNEAFAHVLGTLDFGLHHQDTEVVDMCLKVLKALASYHYKETSIGKIGLGSHASGFKDSDGKFQEGILSRFLRSLLQLLLFEDYSTDLVGIAADALFPLILCEQGVYQRLGQELADSQANPTLKSRLVNALQSLTSSNQLSPTLDRINYQRFRKNLHSFLIEVHGFLRTM</sequence>